<dbReference type="InterPro" id="IPR050446">
    <property type="entry name" value="FAD-oxidoreductase/Apoptosis"/>
</dbReference>
<keyword evidence="4 7" id="KW-0560">Oxidoreductase</keyword>
<dbReference type="InterPro" id="IPR023753">
    <property type="entry name" value="FAD/NAD-binding_dom"/>
</dbReference>
<dbReference type="Pfam" id="PF14759">
    <property type="entry name" value="Reductase_C"/>
    <property type="match status" value="1"/>
</dbReference>
<evidence type="ECO:0000313" key="7">
    <source>
        <dbReference type="EMBL" id="MBB5516998.1"/>
    </source>
</evidence>
<dbReference type="GO" id="GO:0016651">
    <property type="term" value="F:oxidoreductase activity, acting on NAD(P)H"/>
    <property type="evidence" value="ECO:0007669"/>
    <property type="project" value="TreeGrafter"/>
</dbReference>
<dbReference type="PRINTS" id="PR00368">
    <property type="entry name" value="FADPNR"/>
</dbReference>
<dbReference type="GO" id="GO:0008860">
    <property type="term" value="F:ferredoxin-NAD+ reductase activity"/>
    <property type="evidence" value="ECO:0007669"/>
    <property type="project" value="UniProtKB-EC"/>
</dbReference>
<dbReference type="SUPFAM" id="SSF55424">
    <property type="entry name" value="FAD/NAD-linked reductases, dimerisation (C-terminal) domain"/>
    <property type="match status" value="1"/>
</dbReference>
<dbReference type="PANTHER" id="PTHR43557:SF2">
    <property type="entry name" value="RIESKE DOMAIN-CONTAINING PROTEIN-RELATED"/>
    <property type="match status" value="1"/>
</dbReference>
<name>A0A840WPL8_9RHOB</name>
<dbReference type="InterPro" id="IPR028202">
    <property type="entry name" value="Reductase_C"/>
</dbReference>
<dbReference type="AlphaFoldDB" id="A0A840WPL8"/>
<dbReference type="GO" id="GO:0051213">
    <property type="term" value="F:dioxygenase activity"/>
    <property type="evidence" value="ECO:0007669"/>
    <property type="project" value="UniProtKB-KW"/>
</dbReference>
<accession>A0A840WPL8</accession>
<dbReference type="Gene3D" id="3.30.390.30">
    <property type="match status" value="1"/>
</dbReference>
<dbReference type="SUPFAM" id="SSF51905">
    <property type="entry name" value="FAD/NAD(P)-binding domain"/>
    <property type="match status" value="2"/>
</dbReference>
<comment type="caution">
    <text evidence="7">The sequence shown here is derived from an EMBL/GenBank/DDBJ whole genome shotgun (WGS) entry which is preliminary data.</text>
</comment>
<keyword evidence="2" id="KW-0285">Flavoprotein</keyword>
<dbReference type="EC" id="1.18.1.3" evidence="7"/>
<reference evidence="7 8" key="1">
    <citation type="submission" date="2020-08" db="EMBL/GenBank/DDBJ databases">
        <title>Genomic Encyclopedia of Type Strains, Phase IV (KMG-IV): sequencing the most valuable type-strain genomes for metagenomic binning, comparative biology and taxonomic classification.</title>
        <authorList>
            <person name="Goeker M."/>
        </authorList>
    </citation>
    <scope>NUCLEOTIDE SEQUENCE [LARGE SCALE GENOMIC DNA]</scope>
    <source>
        <strain evidence="7 8">DSM 103377</strain>
    </source>
</reference>
<feature type="domain" description="Reductase C-terminal" evidence="6">
    <location>
        <begin position="319"/>
        <end position="403"/>
    </location>
</feature>
<gene>
    <name evidence="7" type="ORF">FHS89_003042</name>
</gene>
<keyword evidence="3" id="KW-0274">FAD</keyword>
<feature type="domain" description="FAD/NAD(P)-binding" evidence="5">
    <location>
        <begin position="4"/>
        <end position="300"/>
    </location>
</feature>
<evidence type="ECO:0000256" key="2">
    <source>
        <dbReference type="ARBA" id="ARBA00022630"/>
    </source>
</evidence>
<protein>
    <submittedName>
        <fullName evidence="7">3-phenylpropionate/trans-cinnamate dioxygenase ferredoxin reductase subunit</fullName>
        <ecNumber evidence="7">1.18.1.3</ecNumber>
    </submittedName>
</protein>
<evidence type="ECO:0000313" key="8">
    <source>
        <dbReference type="Proteomes" id="UP000553766"/>
    </source>
</evidence>
<dbReference type="GO" id="GO:0005737">
    <property type="term" value="C:cytoplasm"/>
    <property type="evidence" value="ECO:0007669"/>
    <property type="project" value="TreeGrafter"/>
</dbReference>
<dbReference type="PRINTS" id="PR00411">
    <property type="entry name" value="PNDRDTASEI"/>
</dbReference>
<proteinExistence type="predicted"/>
<dbReference type="RefSeq" id="WP_184012957.1">
    <property type="nucleotide sequence ID" value="NZ_JACIJS010000011.1"/>
</dbReference>
<dbReference type="InterPro" id="IPR036188">
    <property type="entry name" value="FAD/NAD-bd_sf"/>
</dbReference>
<keyword evidence="7" id="KW-0223">Dioxygenase</keyword>
<dbReference type="Proteomes" id="UP000553766">
    <property type="component" value="Unassembled WGS sequence"/>
</dbReference>
<comment type="cofactor">
    <cofactor evidence="1">
        <name>FAD</name>
        <dbReference type="ChEBI" id="CHEBI:57692"/>
    </cofactor>
</comment>
<evidence type="ECO:0000259" key="5">
    <source>
        <dbReference type="Pfam" id="PF07992"/>
    </source>
</evidence>
<dbReference type="Gene3D" id="3.50.50.60">
    <property type="entry name" value="FAD/NAD(P)-binding domain"/>
    <property type="match status" value="2"/>
</dbReference>
<evidence type="ECO:0000256" key="3">
    <source>
        <dbReference type="ARBA" id="ARBA00022827"/>
    </source>
</evidence>
<evidence type="ECO:0000259" key="6">
    <source>
        <dbReference type="Pfam" id="PF14759"/>
    </source>
</evidence>
<evidence type="ECO:0000256" key="4">
    <source>
        <dbReference type="ARBA" id="ARBA00023002"/>
    </source>
</evidence>
<organism evidence="7 8">
    <name type="scientific">Rubricella aquisinus</name>
    <dbReference type="NCBI Taxonomy" id="2028108"/>
    <lineage>
        <taxon>Bacteria</taxon>
        <taxon>Pseudomonadati</taxon>
        <taxon>Pseudomonadota</taxon>
        <taxon>Alphaproteobacteria</taxon>
        <taxon>Rhodobacterales</taxon>
        <taxon>Paracoccaceae</taxon>
        <taxon>Rubricella</taxon>
    </lineage>
</organism>
<evidence type="ECO:0000256" key="1">
    <source>
        <dbReference type="ARBA" id="ARBA00001974"/>
    </source>
</evidence>
<dbReference type="EMBL" id="JACIJS010000011">
    <property type="protein sequence ID" value="MBB5516998.1"/>
    <property type="molecule type" value="Genomic_DNA"/>
</dbReference>
<dbReference type="Pfam" id="PF07992">
    <property type="entry name" value="Pyr_redox_2"/>
    <property type="match status" value="1"/>
</dbReference>
<sequence>MDQRIVVIGAGQAGASLVAKLRDLGHTGPLTLIGAEPAPPYQRPPLSKKYLLGDMALERLYLRPEQFYADQGIGLRTATRVARIDRAARHVVLSDGEVLAYDQLAITTGSVPNRLPAAIGGALGGVHVMRDLADADGIAPEFAEGRRALIIGGGYIGLEAAAVAAARGVTVTLVEMAERILARVAAPATADYFRALHTAHGVDIREGVGLERLIGDGRVSGAVLTDGTTLDLDFALVGVGIRPDTVLAEEAGLEIDNGIRVDGACRTSDPAIFAAGDCTSFPYRGGRIRLESVPNAIDQAEAAAAAMLGQPVAYEAQPWFWSDQYDVKLQIAGLNTGYERTVIRPGARDGAQSVWYYAGERLLAVDAMNEPRSYMVGKRMIEAGTSPDPAAVADPATDLKALMR</sequence>
<keyword evidence="8" id="KW-1185">Reference proteome</keyword>
<dbReference type="InterPro" id="IPR016156">
    <property type="entry name" value="FAD/NAD-linked_Rdtase_dimer_sf"/>
</dbReference>
<dbReference type="PANTHER" id="PTHR43557">
    <property type="entry name" value="APOPTOSIS-INDUCING FACTOR 1"/>
    <property type="match status" value="1"/>
</dbReference>